<evidence type="ECO:0000256" key="1">
    <source>
        <dbReference type="ARBA" id="ARBA00000185"/>
    </source>
</evidence>
<dbReference type="GO" id="GO:0007131">
    <property type="term" value="P:reciprocal meiotic recombination"/>
    <property type="evidence" value="ECO:0007669"/>
    <property type="project" value="TreeGrafter"/>
</dbReference>
<feature type="active site" description="O-(5'-phospho-DNA)-tyrosine intermediate" evidence="12">
    <location>
        <position position="240"/>
    </location>
</feature>
<dbReference type="SUPFAM" id="SSF56726">
    <property type="entry name" value="DNA topoisomerase IV, alpha subunit"/>
    <property type="match status" value="1"/>
</dbReference>
<dbReference type="GO" id="GO:0000228">
    <property type="term" value="C:nuclear chromosome"/>
    <property type="evidence" value="ECO:0007669"/>
    <property type="project" value="TreeGrafter"/>
</dbReference>
<evidence type="ECO:0000313" key="17">
    <source>
        <dbReference type="Proteomes" id="UP000318571"/>
    </source>
</evidence>
<dbReference type="Gene3D" id="3.40.1360.10">
    <property type="match status" value="1"/>
</dbReference>
<comment type="caution">
    <text evidence="16">The sequence shown here is derived from an EMBL/GenBank/DDBJ whole genome shotgun (WGS) entry which is preliminary data.</text>
</comment>
<keyword evidence="7" id="KW-0460">Magnesium</keyword>
<dbReference type="EC" id="5.6.2.2" evidence="5"/>
<dbReference type="InterPro" id="IPR036078">
    <property type="entry name" value="Spo11/TopoVI_A_sf"/>
</dbReference>
<evidence type="ECO:0000256" key="11">
    <source>
        <dbReference type="ARBA" id="ARBA00023242"/>
    </source>
</evidence>
<dbReference type="PANTHER" id="PTHR10848:SF0">
    <property type="entry name" value="MEIOTIC RECOMBINATION PROTEIN SPO11"/>
    <property type="match status" value="1"/>
</dbReference>
<evidence type="ECO:0000259" key="14">
    <source>
        <dbReference type="Pfam" id="PF04406"/>
    </source>
</evidence>
<dbReference type="AlphaFoldDB" id="A0A553P3D7"/>
<keyword evidence="11" id="KW-0539">Nucleus</keyword>
<accession>A0A553P3D7</accession>
<evidence type="ECO:0000256" key="9">
    <source>
        <dbReference type="ARBA" id="ARBA00023125"/>
    </source>
</evidence>
<evidence type="ECO:0000256" key="12">
    <source>
        <dbReference type="PROSITE-ProRule" id="PRU01385"/>
    </source>
</evidence>
<evidence type="ECO:0000256" key="13">
    <source>
        <dbReference type="SAM" id="MobiDB-lite"/>
    </source>
</evidence>
<dbReference type="GO" id="GO:0003677">
    <property type="term" value="F:DNA binding"/>
    <property type="evidence" value="ECO:0007669"/>
    <property type="project" value="UniProtKB-UniRule"/>
</dbReference>
<dbReference type="EMBL" id="VCGU01000008">
    <property type="protein sequence ID" value="TRY72205.1"/>
    <property type="molecule type" value="Genomic_DNA"/>
</dbReference>
<sequence length="487" mass="54788">MAAPGSSPFHIPSSPHSDSGASLDRILGVDSECGDDDSVQLSDSIETFLDASEIEVKFAPSEHIPGTSSPIHSSNKDHSFNDSQVEIELALTDHVLGTSSPVHSSEASWPDILDALKVQTVHFQTHFPPMVCPWTFMSHEERYQRVVGQIEGLLLSQIQNGMVQGDAPLGFTYPDYSDWSQVQYHPGYGLRPNLSASRMITTRLENRGSATKYSLIVLTLWSILELFDQDSFVTKRELYYQHINHYRSQVAVDECVKVIACMLRIPRLHLRILSTSKGLFMGNIVFHNAQGIQVIGSHATPIPQDITGISQLASDAKFILVVEKDAVFQRLADDNFAVIYQPCLVITGKGVPDLNTRQFLYHLWTHLKIPVLALMDGDPFGLEILCTYRFGSLPMTWSQELLPVPIMKWIGIFPSDIHQFSREHLKPLSKVDCAKIRSLLQRPYVEAHPELKQEILIMKDHGWKAEIEAVDSVGDFVIRQILSQHWR</sequence>
<dbReference type="InterPro" id="IPR034136">
    <property type="entry name" value="TOPRIM_Topo6A/Spo11"/>
</dbReference>
<feature type="domain" description="Spo11/DNA topoisomerase VI subunit A N-terminal" evidence="14">
    <location>
        <begin position="212"/>
        <end position="272"/>
    </location>
</feature>
<dbReference type="GO" id="GO:0000706">
    <property type="term" value="P:meiotic DNA double-strand break processing"/>
    <property type="evidence" value="ECO:0007669"/>
    <property type="project" value="TreeGrafter"/>
</dbReference>
<dbReference type="Proteomes" id="UP000318571">
    <property type="component" value="Chromosome 7"/>
</dbReference>
<dbReference type="InterPro" id="IPR036388">
    <property type="entry name" value="WH-like_DNA-bd_sf"/>
</dbReference>
<evidence type="ECO:0000256" key="10">
    <source>
        <dbReference type="ARBA" id="ARBA00023235"/>
    </source>
</evidence>
<dbReference type="OMA" id="CNVKWIG"/>
<feature type="region of interest" description="Disordered" evidence="13">
    <location>
        <begin position="1"/>
        <end position="38"/>
    </location>
</feature>
<feature type="domain" description="Topoisomerase 6 subunit A/Spo11 TOPRIM" evidence="15">
    <location>
        <begin position="318"/>
        <end position="482"/>
    </location>
</feature>
<dbReference type="GO" id="GO:0003918">
    <property type="term" value="F:DNA topoisomerase type II (double strand cut, ATP-hydrolyzing) activity"/>
    <property type="evidence" value="ECO:0007669"/>
    <property type="project" value="UniProtKB-UniRule"/>
</dbReference>
<dbReference type="PRINTS" id="PR01550">
    <property type="entry name" value="TOP6AFAMILY"/>
</dbReference>
<dbReference type="OrthoDB" id="5377392at2759"/>
<gene>
    <name evidence="16" type="ORF">TCAL_03955</name>
</gene>
<dbReference type="PANTHER" id="PTHR10848">
    <property type="entry name" value="MEIOTIC RECOMBINATION PROTEIN SPO11"/>
    <property type="match status" value="1"/>
</dbReference>
<proteinExistence type="inferred from homology"/>
<keyword evidence="10 12" id="KW-0413">Isomerase</keyword>
<dbReference type="GO" id="GO:0046872">
    <property type="term" value="F:metal ion binding"/>
    <property type="evidence" value="ECO:0007669"/>
    <property type="project" value="UniProtKB-KW"/>
</dbReference>
<keyword evidence="9 12" id="KW-0238">DNA-binding</keyword>
<dbReference type="CDD" id="cd00223">
    <property type="entry name" value="TOPRIM_TopoIIB_SPO"/>
    <property type="match status" value="1"/>
</dbReference>
<evidence type="ECO:0000256" key="2">
    <source>
        <dbReference type="ARBA" id="ARBA00001946"/>
    </source>
</evidence>
<comment type="similarity">
    <text evidence="4 12">Belongs to the TOP6A family.</text>
</comment>
<feature type="compositionally biased region" description="Low complexity" evidence="13">
    <location>
        <begin position="1"/>
        <end position="19"/>
    </location>
</feature>
<comment type="subcellular location">
    <subcellularLocation>
        <location evidence="3">Nucleus</location>
    </subcellularLocation>
</comment>
<organism evidence="16 17">
    <name type="scientific">Tigriopus californicus</name>
    <name type="common">Marine copepod</name>
    <dbReference type="NCBI Taxonomy" id="6832"/>
    <lineage>
        <taxon>Eukaryota</taxon>
        <taxon>Metazoa</taxon>
        <taxon>Ecdysozoa</taxon>
        <taxon>Arthropoda</taxon>
        <taxon>Crustacea</taxon>
        <taxon>Multicrustacea</taxon>
        <taxon>Hexanauplia</taxon>
        <taxon>Copepoda</taxon>
        <taxon>Harpacticoida</taxon>
        <taxon>Harpacticidae</taxon>
        <taxon>Tigriopus</taxon>
    </lineage>
</organism>
<dbReference type="GO" id="GO:0005524">
    <property type="term" value="F:ATP binding"/>
    <property type="evidence" value="ECO:0007669"/>
    <property type="project" value="InterPro"/>
</dbReference>
<dbReference type="Gene3D" id="1.10.10.10">
    <property type="entry name" value="Winged helix-like DNA-binding domain superfamily/Winged helix DNA-binding domain"/>
    <property type="match status" value="1"/>
</dbReference>
<dbReference type="PROSITE" id="PS52041">
    <property type="entry name" value="TOPO_IIB"/>
    <property type="match status" value="1"/>
</dbReference>
<name>A0A553P3D7_TIGCA</name>
<dbReference type="PRINTS" id="PR01551">
    <property type="entry name" value="SPO11HOMOLOG"/>
</dbReference>
<dbReference type="InterPro" id="IPR013049">
    <property type="entry name" value="Spo11/TopoVI_A_N"/>
</dbReference>
<dbReference type="Pfam" id="PF04406">
    <property type="entry name" value="TP6A_N"/>
    <property type="match status" value="1"/>
</dbReference>
<dbReference type="STRING" id="6832.A0A553P3D7"/>
<evidence type="ECO:0000256" key="3">
    <source>
        <dbReference type="ARBA" id="ARBA00004123"/>
    </source>
</evidence>
<reference evidence="16 17" key="1">
    <citation type="journal article" date="2018" name="Nat. Ecol. Evol.">
        <title>Genomic signatures of mitonuclear coevolution across populations of Tigriopus californicus.</title>
        <authorList>
            <person name="Barreto F.S."/>
            <person name="Watson E.T."/>
            <person name="Lima T.G."/>
            <person name="Willett C.S."/>
            <person name="Edmands S."/>
            <person name="Li W."/>
            <person name="Burton R.S."/>
        </authorList>
    </citation>
    <scope>NUCLEOTIDE SEQUENCE [LARGE SCALE GENOMIC DNA]</scope>
    <source>
        <strain evidence="16 17">San Diego</strain>
    </source>
</reference>
<dbReference type="GO" id="GO:0042138">
    <property type="term" value="P:meiotic DNA double-strand break formation"/>
    <property type="evidence" value="ECO:0007669"/>
    <property type="project" value="InterPro"/>
</dbReference>
<evidence type="ECO:0000256" key="8">
    <source>
        <dbReference type="ARBA" id="ARBA00023029"/>
    </source>
</evidence>
<evidence type="ECO:0000259" key="15">
    <source>
        <dbReference type="Pfam" id="PF21180"/>
    </source>
</evidence>
<comment type="catalytic activity">
    <reaction evidence="1 12">
        <text>ATP-dependent breakage, passage and rejoining of double-stranded DNA.</text>
        <dbReference type="EC" id="5.6.2.2"/>
    </reaction>
</comment>
<evidence type="ECO:0000256" key="4">
    <source>
        <dbReference type="ARBA" id="ARBA00006559"/>
    </source>
</evidence>
<comment type="cofactor">
    <cofactor evidence="2">
        <name>Mg(2+)</name>
        <dbReference type="ChEBI" id="CHEBI:18420"/>
    </cofactor>
</comment>
<evidence type="ECO:0000256" key="7">
    <source>
        <dbReference type="ARBA" id="ARBA00022842"/>
    </source>
</evidence>
<dbReference type="Pfam" id="PF21180">
    <property type="entry name" value="TOP6A-Spo11_Toprim"/>
    <property type="match status" value="1"/>
</dbReference>
<protein>
    <recommendedName>
        <fullName evidence="5">DNA topoisomerase (ATP-hydrolyzing)</fullName>
        <ecNumber evidence="5">5.6.2.2</ecNumber>
    </recommendedName>
</protein>
<keyword evidence="17" id="KW-1185">Reference proteome</keyword>
<evidence type="ECO:0000256" key="6">
    <source>
        <dbReference type="ARBA" id="ARBA00022723"/>
    </source>
</evidence>
<keyword evidence="8 12" id="KW-0799">Topoisomerase</keyword>
<evidence type="ECO:0000256" key="5">
    <source>
        <dbReference type="ARBA" id="ARBA00012895"/>
    </source>
</evidence>
<dbReference type="InterPro" id="IPR002815">
    <property type="entry name" value="Spo11/TopoVI_A"/>
</dbReference>
<keyword evidence="6" id="KW-0479">Metal-binding</keyword>
<evidence type="ECO:0000313" key="16">
    <source>
        <dbReference type="EMBL" id="TRY72205.1"/>
    </source>
</evidence>
<dbReference type="InterPro" id="IPR013048">
    <property type="entry name" value="Meiotic_Spo11"/>
</dbReference>